<keyword evidence="4 8" id="KW-0808">Transferase</keyword>
<comment type="subcellular location">
    <subcellularLocation>
        <location evidence="1">Membrane</location>
        <topology evidence="1">Single-pass membrane protein</topology>
    </subcellularLocation>
</comment>
<evidence type="ECO:0000256" key="6">
    <source>
        <dbReference type="ARBA" id="ARBA00022989"/>
    </source>
</evidence>
<comment type="similarity">
    <text evidence="2 8">Belongs to the glycosyltransferase 92 family.</text>
</comment>
<evidence type="ECO:0000256" key="8">
    <source>
        <dbReference type="RuleBase" id="RU366017"/>
    </source>
</evidence>
<evidence type="ECO:0000256" key="1">
    <source>
        <dbReference type="ARBA" id="ARBA00004167"/>
    </source>
</evidence>
<dbReference type="GO" id="GO:0005737">
    <property type="term" value="C:cytoplasm"/>
    <property type="evidence" value="ECO:0007669"/>
    <property type="project" value="TreeGrafter"/>
</dbReference>
<sequence length="397" mass="46384">AFLAWFICLSLFLFRKTFRVSHTIVGVGLLLAPLMLMRAEFDQLFRIRGTPPLSGIYVYNAYRVSDDEIRFFYMKSVEDNQPLQYWEGERWNSVETICVCPLSTLLSQCTVEAHLAVIHSIDTSTLTLRVPSGSVEREFDLVDVRPLSSTDNYLYPHKFGVCIQPVYYHADWTVFIQFFEFWIASGATKFFIYVHSVTRQVRSVFEYYSKLLGNQVEIISWSDLPVAAKDRGDFSRDPNTRVFRAGPYAAINDCLLRSRWQVKYLAMMDVDEVLIPKPGASLVKRIEEIGEWNPFADTFSLEWRYGMIEVEQMKRRVRTPRNMAFGDIADAKIISPDNVQFDYGRLRKVIVRPERVRIVDIHNTIQHETFPHLTDWMPMRYETLLVNETDLKVLHLR</sequence>
<feature type="non-terminal residue" evidence="9">
    <location>
        <position position="1"/>
    </location>
</feature>
<dbReference type="GO" id="GO:0016757">
    <property type="term" value="F:glycosyltransferase activity"/>
    <property type="evidence" value="ECO:0007669"/>
    <property type="project" value="UniProtKB-UniRule"/>
</dbReference>
<keyword evidence="10" id="KW-1185">Reference proteome</keyword>
<evidence type="ECO:0000313" key="9">
    <source>
        <dbReference type="EMBL" id="GMR46179.1"/>
    </source>
</evidence>
<evidence type="ECO:0000256" key="3">
    <source>
        <dbReference type="ARBA" id="ARBA00022676"/>
    </source>
</evidence>
<keyword evidence="6" id="KW-1133">Transmembrane helix</keyword>
<evidence type="ECO:0000256" key="5">
    <source>
        <dbReference type="ARBA" id="ARBA00022692"/>
    </source>
</evidence>
<gene>
    <name evidence="9" type="ORF">PMAYCL1PPCAC_16374</name>
</gene>
<dbReference type="EC" id="2.4.1.-" evidence="8"/>
<name>A0AAN5CKR3_9BILA</name>
<evidence type="ECO:0000256" key="4">
    <source>
        <dbReference type="ARBA" id="ARBA00022679"/>
    </source>
</evidence>
<dbReference type="GO" id="GO:0016020">
    <property type="term" value="C:membrane"/>
    <property type="evidence" value="ECO:0007669"/>
    <property type="project" value="UniProtKB-SubCell"/>
</dbReference>
<comment type="caution">
    <text evidence="9">The sequence shown here is derived from an EMBL/GenBank/DDBJ whole genome shotgun (WGS) entry which is preliminary data.</text>
</comment>
<dbReference type="EMBL" id="BTRK01000004">
    <property type="protein sequence ID" value="GMR46179.1"/>
    <property type="molecule type" value="Genomic_DNA"/>
</dbReference>
<organism evidence="9 10">
    <name type="scientific">Pristionchus mayeri</name>
    <dbReference type="NCBI Taxonomy" id="1317129"/>
    <lineage>
        <taxon>Eukaryota</taxon>
        <taxon>Metazoa</taxon>
        <taxon>Ecdysozoa</taxon>
        <taxon>Nematoda</taxon>
        <taxon>Chromadorea</taxon>
        <taxon>Rhabditida</taxon>
        <taxon>Rhabditina</taxon>
        <taxon>Diplogasteromorpha</taxon>
        <taxon>Diplogasteroidea</taxon>
        <taxon>Neodiplogasteridae</taxon>
        <taxon>Pristionchus</taxon>
    </lineage>
</organism>
<keyword evidence="5" id="KW-0812">Transmembrane</keyword>
<accession>A0AAN5CKR3</accession>
<dbReference type="PANTHER" id="PTHR21461">
    <property type="entry name" value="GLYCOSYLTRANSFERASE FAMILY 92 PROTEIN"/>
    <property type="match status" value="1"/>
</dbReference>
<dbReference type="Pfam" id="PF01697">
    <property type="entry name" value="Glyco_transf_92"/>
    <property type="match status" value="1"/>
</dbReference>
<dbReference type="Proteomes" id="UP001328107">
    <property type="component" value="Unassembled WGS sequence"/>
</dbReference>
<reference evidence="10" key="1">
    <citation type="submission" date="2022-10" db="EMBL/GenBank/DDBJ databases">
        <title>Genome assembly of Pristionchus species.</title>
        <authorList>
            <person name="Yoshida K."/>
            <person name="Sommer R.J."/>
        </authorList>
    </citation>
    <scope>NUCLEOTIDE SEQUENCE [LARGE SCALE GENOMIC DNA]</scope>
    <source>
        <strain evidence="10">RS5460</strain>
    </source>
</reference>
<evidence type="ECO:0000313" key="10">
    <source>
        <dbReference type="Proteomes" id="UP001328107"/>
    </source>
</evidence>
<dbReference type="InterPro" id="IPR008166">
    <property type="entry name" value="Glyco_transf_92"/>
</dbReference>
<keyword evidence="7" id="KW-0472">Membrane</keyword>
<evidence type="ECO:0000256" key="2">
    <source>
        <dbReference type="ARBA" id="ARBA00007647"/>
    </source>
</evidence>
<evidence type="ECO:0000256" key="7">
    <source>
        <dbReference type="ARBA" id="ARBA00023136"/>
    </source>
</evidence>
<feature type="non-terminal residue" evidence="9">
    <location>
        <position position="397"/>
    </location>
</feature>
<keyword evidence="3 8" id="KW-0328">Glycosyltransferase</keyword>
<dbReference type="PANTHER" id="PTHR21461:SF80">
    <property type="entry name" value="GLYCOSYLTRANSFERASE FAMILY 92 PROTEIN"/>
    <property type="match status" value="1"/>
</dbReference>
<protein>
    <recommendedName>
        <fullName evidence="8">Glycosyltransferase family 92 protein</fullName>
        <ecNumber evidence="8">2.4.1.-</ecNumber>
    </recommendedName>
</protein>
<proteinExistence type="inferred from homology"/>
<dbReference type="AlphaFoldDB" id="A0AAN5CKR3"/>